<dbReference type="InterPro" id="IPR035901">
    <property type="entry name" value="GIY-YIG_endonuc_sf"/>
</dbReference>
<dbReference type="Proteomes" id="UP001589733">
    <property type="component" value="Unassembled WGS sequence"/>
</dbReference>
<dbReference type="Gene3D" id="3.40.1440.10">
    <property type="entry name" value="GIY-YIG endonuclease"/>
    <property type="match status" value="1"/>
</dbReference>
<keyword evidence="2" id="KW-1185">Reference proteome</keyword>
<dbReference type="SUPFAM" id="SSF82771">
    <property type="entry name" value="GIY-YIG endonuclease"/>
    <property type="match status" value="1"/>
</dbReference>
<protein>
    <submittedName>
        <fullName evidence="1">GIY-YIG nuclease family protein</fullName>
    </submittedName>
</protein>
<accession>A0ABV6AVG3</accession>
<reference evidence="1 2" key="1">
    <citation type="submission" date="2024-09" db="EMBL/GenBank/DDBJ databases">
        <authorList>
            <person name="Sun Q."/>
            <person name="Mori K."/>
        </authorList>
    </citation>
    <scope>NUCLEOTIDE SEQUENCE [LARGE SCALE GENOMIC DNA]</scope>
    <source>
        <strain evidence="1 2">JCM 13503</strain>
    </source>
</reference>
<gene>
    <name evidence="1" type="ORF">ACFFLM_05840</name>
</gene>
<sequence>MSDPLPTLFAPNRPYKDFEPVMGVWAIRHLASGRIFLGTSLHTAGALNRHVFTLRLGTHRNAALQRDWNEHGEAAFTTEILHVLDRVSGRTETDNARDLQTLERLWLEELQPYGDAGYNPPARD</sequence>
<comment type="caution">
    <text evidence="1">The sequence shown here is derived from an EMBL/GenBank/DDBJ whole genome shotgun (WGS) entry which is preliminary data.</text>
</comment>
<proteinExistence type="predicted"/>
<name>A0ABV6AVG3_9DEIO</name>
<evidence type="ECO:0000313" key="1">
    <source>
        <dbReference type="EMBL" id="MFB9991489.1"/>
    </source>
</evidence>
<evidence type="ECO:0000313" key="2">
    <source>
        <dbReference type="Proteomes" id="UP001589733"/>
    </source>
</evidence>
<dbReference type="EMBL" id="JBHLYR010000016">
    <property type="protein sequence ID" value="MFB9991489.1"/>
    <property type="molecule type" value="Genomic_DNA"/>
</dbReference>
<organism evidence="1 2">
    <name type="scientific">Deinococcus oregonensis</name>
    <dbReference type="NCBI Taxonomy" id="1805970"/>
    <lineage>
        <taxon>Bacteria</taxon>
        <taxon>Thermotogati</taxon>
        <taxon>Deinococcota</taxon>
        <taxon>Deinococci</taxon>
        <taxon>Deinococcales</taxon>
        <taxon>Deinococcaceae</taxon>
        <taxon>Deinococcus</taxon>
    </lineage>
</organism>
<dbReference type="RefSeq" id="WP_380006592.1">
    <property type="nucleotide sequence ID" value="NZ_JBHLYR010000016.1"/>
</dbReference>
<dbReference type="CDD" id="cd10451">
    <property type="entry name" value="GIY-YIG_LuxR_like"/>
    <property type="match status" value="1"/>
</dbReference>